<dbReference type="PANTHER" id="PTHR38731:SF1">
    <property type="entry name" value="FECR PROTEIN DOMAIN-CONTAINING PROTEIN"/>
    <property type="match status" value="1"/>
</dbReference>
<dbReference type="SUPFAM" id="SSF54106">
    <property type="entry name" value="LysM domain"/>
    <property type="match status" value="1"/>
</dbReference>
<dbReference type="Gene3D" id="2.60.40.10">
    <property type="entry name" value="Immunoglobulins"/>
    <property type="match status" value="2"/>
</dbReference>
<dbReference type="Proteomes" id="UP001430193">
    <property type="component" value="Unassembled WGS sequence"/>
</dbReference>
<dbReference type="InterPro" id="IPR016930">
    <property type="entry name" value="UCP029644"/>
</dbReference>
<dbReference type="EMBL" id="JADIKF010000038">
    <property type="protein sequence ID" value="MBM7129904.1"/>
    <property type="molecule type" value="Genomic_DNA"/>
</dbReference>
<feature type="domain" description="LysM" evidence="1">
    <location>
        <begin position="32"/>
        <end position="78"/>
    </location>
</feature>
<evidence type="ECO:0000259" key="2">
    <source>
        <dbReference type="Pfam" id="PF04773"/>
    </source>
</evidence>
<evidence type="ECO:0000313" key="3">
    <source>
        <dbReference type="EMBL" id="MBM7129904.1"/>
    </source>
</evidence>
<dbReference type="InterPro" id="IPR018392">
    <property type="entry name" value="LysM"/>
</dbReference>
<dbReference type="RefSeq" id="WP_204631499.1">
    <property type="nucleotide sequence ID" value="NZ_BSOC01000003.1"/>
</dbReference>
<organism evidence="3 4">
    <name type="scientific">Dyella mobilis</name>
    <dbReference type="NCBI Taxonomy" id="1849582"/>
    <lineage>
        <taxon>Bacteria</taxon>
        <taxon>Pseudomonadati</taxon>
        <taxon>Pseudomonadota</taxon>
        <taxon>Gammaproteobacteria</taxon>
        <taxon>Lysobacterales</taxon>
        <taxon>Rhodanobacteraceae</taxon>
        <taxon>Dyella</taxon>
    </lineage>
</organism>
<comment type="caution">
    <text evidence="3">The sequence shown here is derived from an EMBL/GenBank/DDBJ whole genome shotgun (WGS) entry which is preliminary data.</text>
</comment>
<sequence length="549" mass="60136">MYPTRTRLLQQLAALLLVLLIVPTVSAADWVYRVRPQDNIWELSGRYLRPDVPWQKLQDYNKVADPLHLPPGMMLHIPIAWLRVQPAKAEVVAVMGSAHVQLPGQIQAENVAPGMTLAYGTHLTTDANASLTLQFADGSRVLMQENSALDLDRMSAYGRTGMVDTRLRLQHGRVSNAVTPMTGLGAHFSVETPGTISSVRGTHFRVGADDNHTQTEVLTGRVDVAGDHAHVLVPKDKGVAVANGTRPTKAVNLLAAPALHCPTQAVSQIPYVFAWTALDGAQSYRVQLAPNDRFEVLLLDHVTHSPQLSLPDVPDGDYAVRVHGIDGNRLEGEDSVCTLHISGHPQPPLVMEPIPGGKAHDTRPRFRWTESMEAESYVWQLASDAQFTQLLASETKITGDNVRAPNALPFGRYYWRIASRDKSDKVGPYSDAMPFDLVPQPPAPSMGKPKSSHNQLSFGWQAGAPGQHYHVQFDRKPDFAHPTIDQTLDQPVLQMKKPGSGTWYVRVQTIDTDGYAGPWGATQKLRLGCTWCRVAAVAGGGGLVLWLLL</sequence>
<dbReference type="Gene3D" id="2.60.120.1440">
    <property type="match status" value="1"/>
</dbReference>
<accession>A0ABS2KG49</accession>
<protein>
    <submittedName>
        <fullName evidence="3">FecR domain-containing protein</fullName>
    </submittedName>
</protein>
<reference evidence="3" key="1">
    <citation type="submission" date="2020-10" db="EMBL/GenBank/DDBJ databases">
        <title>Phylogeny of dyella-like bacteria.</title>
        <authorList>
            <person name="Fu J."/>
        </authorList>
    </citation>
    <scope>NUCLEOTIDE SEQUENCE</scope>
    <source>
        <strain evidence="3">DHON07</strain>
    </source>
</reference>
<dbReference type="PANTHER" id="PTHR38731">
    <property type="entry name" value="LIPL45-RELATED LIPOPROTEIN-RELATED"/>
    <property type="match status" value="1"/>
</dbReference>
<evidence type="ECO:0000313" key="4">
    <source>
        <dbReference type="Proteomes" id="UP001430193"/>
    </source>
</evidence>
<dbReference type="PIRSF" id="PIRSF029644">
    <property type="entry name" value="UCP029644"/>
    <property type="match status" value="1"/>
</dbReference>
<keyword evidence="4" id="KW-1185">Reference proteome</keyword>
<evidence type="ECO:0000259" key="1">
    <source>
        <dbReference type="Pfam" id="PF01476"/>
    </source>
</evidence>
<dbReference type="InterPro" id="IPR006860">
    <property type="entry name" value="FecR"/>
</dbReference>
<dbReference type="Pfam" id="PF04773">
    <property type="entry name" value="FecR"/>
    <property type="match status" value="1"/>
</dbReference>
<feature type="domain" description="FecR protein" evidence="2">
    <location>
        <begin position="123"/>
        <end position="222"/>
    </location>
</feature>
<proteinExistence type="predicted"/>
<dbReference type="InterPro" id="IPR013783">
    <property type="entry name" value="Ig-like_fold"/>
</dbReference>
<dbReference type="Gene3D" id="3.10.350.10">
    <property type="entry name" value="LysM domain"/>
    <property type="match status" value="1"/>
</dbReference>
<name>A0ABS2KG49_9GAMM</name>
<dbReference type="InterPro" id="IPR036779">
    <property type="entry name" value="LysM_dom_sf"/>
</dbReference>
<dbReference type="Pfam" id="PF01476">
    <property type="entry name" value="LysM"/>
    <property type="match status" value="1"/>
</dbReference>
<gene>
    <name evidence="3" type="ORF">ISS99_10225</name>
</gene>